<dbReference type="Gene3D" id="2.30.110.10">
    <property type="entry name" value="Electron Transport, Fmn-binding Protein, Chain A"/>
    <property type="match status" value="1"/>
</dbReference>
<dbReference type="NCBIfam" id="TIGR00026">
    <property type="entry name" value="hi_GC_TIGR00026"/>
    <property type="match status" value="1"/>
</dbReference>
<evidence type="ECO:0000313" key="4">
    <source>
        <dbReference type="Proteomes" id="UP000183585"/>
    </source>
</evidence>
<dbReference type="AlphaFoldDB" id="A0A1C5AR80"/>
<protein>
    <submittedName>
        <fullName evidence="3">Deazaflavin-dependent oxidoreductase, nitroreductase family</fullName>
    </submittedName>
</protein>
<gene>
    <name evidence="3" type="ORF">GA0070563_11717</name>
</gene>
<sequence length="149" mass="16327">MVVQKAAGRGEEWPVSDWNDRVISEFRANGGQVGGQFAGAPLLLLHTVGAKSGQPRVNPMMYQEVDGGYAVFASKAGAPTNPDWYHNLLVHPRVRAEIGTDTVELVARVATGEERERIWDAQKAAYPGFADYERKTTRQIPVVVLEPAP</sequence>
<evidence type="ECO:0000313" key="3">
    <source>
        <dbReference type="EMBL" id="SCF47759.1"/>
    </source>
</evidence>
<dbReference type="PANTHER" id="PTHR39428">
    <property type="entry name" value="F420H(2)-DEPENDENT QUINONE REDUCTASE RV1261C"/>
    <property type="match status" value="1"/>
</dbReference>
<dbReference type="GO" id="GO:0070967">
    <property type="term" value="F:coenzyme F420 binding"/>
    <property type="evidence" value="ECO:0007669"/>
    <property type="project" value="TreeGrafter"/>
</dbReference>
<name>A0A1C5AR80_9ACTN</name>
<comment type="similarity">
    <text evidence="1">Belongs to the F420H(2)-dependent quinone reductase family.</text>
</comment>
<proteinExistence type="inferred from homology"/>
<dbReference type="GO" id="GO:0016491">
    <property type="term" value="F:oxidoreductase activity"/>
    <property type="evidence" value="ECO:0007669"/>
    <property type="project" value="InterPro"/>
</dbReference>
<evidence type="ECO:0000256" key="1">
    <source>
        <dbReference type="ARBA" id="ARBA00008710"/>
    </source>
</evidence>
<dbReference type="EMBL" id="FMCT01000017">
    <property type="protein sequence ID" value="SCF47759.1"/>
    <property type="molecule type" value="Genomic_DNA"/>
</dbReference>
<dbReference type="Proteomes" id="UP000183585">
    <property type="component" value="Unassembled WGS sequence"/>
</dbReference>
<organism evidence="3 4">
    <name type="scientific">Micromonospora carbonacea</name>
    <dbReference type="NCBI Taxonomy" id="47853"/>
    <lineage>
        <taxon>Bacteria</taxon>
        <taxon>Bacillati</taxon>
        <taxon>Actinomycetota</taxon>
        <taxon>Actinomycetes</taxon>
        <taxon>Micromonosporales</taxon>
        <taxon>Micromonosporaceae</taxon>
        <taxon>Micromonospora</taxon>
    </lineage>
</organism>
<dbReference type="InterPro" id="IPR004378">
    <property type="entry name" value="F420H2_quin_Rdtase"/>
</dbReference>
<dbReference type="STRING" id="47853.TK50_00380"/>
<reference evidence="4" key="1">
    <citation type="submission" date="2016-06" db="EMBL/GenBank/DDBJ databases">
        <authorList>
            <person name="Varghese N."/>
            <person name="Submissions Spin"/>
        </authorList>
    </citation>
    <scope>NUCLEOTIDE SEQUENCE [LARGE SCALE GENOMIC DNA]</scope>
    <source>
        <strain evidence="4">DSM 43168</strain>
    </source>
</reference>
<dbReference type="PANTHER" id="PTHR39428:SF1">
    <property type="entry name" value="F420H(2)-DEPENDENT QUINONE REDUCTASE RV1261C"/>
    <property type="match status" value="1"/>
</dbReference>
<keyword evidence="4" id="KW-1185">Reference proteome</keyword>
<dbReference type="Pfam" id="PF04075">
    <property type="entry name" value="F420H2_quin_red"/>
    <property type="match status" value="1"/>
</dbReference>
<dbReference type="GO" id="GO:0005886">
    <property type="term" value="C:plasma membrane"/>
    <property type="evidence" value="ECO:0007669"/>
    <property type="project" value="TreeGrafter"/>
</dbReference>
<dbReference type="SUPFAM" id="SSF50475">
    <property type="entry name" value="FMN-binding split barrel"/>
    <property type="match status" value="1"/>
</dbReference>
<evidence type="ECO:0000256" key="2">
    <source>
        <dbReference type="ARBA" id="ARBA00049106"/>
    </source>
</evidence>
<dbReference type="InterPro" id="IPR012349">
    <property type="entry name" value="Split_barrel_FMN-bd"/>
</dbReference>
<accession>A0A1C5AR80</accession>
<comment type="catalytic activity">
    <reaction evidence="2">
        <text>oxidized coenzyme F420-(gamma-L-Glu)(n) + a quinol + H(+) = reduced coenzyme F420-(gamma-L-Glu)(n) + a quinone</text>
        <dbReference type="Rhea" id="RHEA:39663"/>
        <dbReference type="Rhea" id="RHEA-COMP:12939"/>
        <dbReference type="Rhea" id="RHEA-COMP:14378"/>
        <dbReference type="ChEBI" id="CHEBI:15378"/>
        <dbReference type="ChEBI" id="CHEBI:24646"/>
        <dbReference type="ChEBI" id="CHEBI:132124"/>
        <dbReference type="ChEBI" id="CHEBI:133980"/>
        <dbReference type="ChEBI" id="CHEBI:139511"/>
    </reaction>
</comment>